<feature type="transmembrane region" description="Helical" evidence="1">
    <location>
        <begin position="287"/>
        <end position="305"/>
    </location>
</feature>
<dbReference type="Proteomes" id="UP000427373">
    <property type="component" value="Chromosome"/>
</dbReference>
<reference evidence="3 4" key="1">
    <citation type="submission" date="2019-10" db="EMBL/GenBank/DDBJ databases">
        <title>Genome Sequences from Six Type Strain Members of the Archaeal Family Sulfolobaceae: Acidianus ambivalens, Acidianus infernus, Metallosphaera prunae, Stygiolobus azoricus, Sulfolobus metallicus, and Sulfurisphaera ohwakuensis.</title>
        <authorList>
            <person name="Counts J.A."/>
            <person name="Kelly R.M."/>
        </authorList>
    </citation>
    <scope>NUCLEOTIDE SEQUENCE [LARGE SCALE GENOMIC DNA]</scope>
    <source>
        <strain evidence="3 4">TA-1</strain>
    </source>
</reference>
<feature type="transmembrane region" description="Helical" evidence="1">
    <location>
        <begin position="352"/>
        <end position="374"/>
    </location>
</feature>
<feature type="transmembrane region" description="Helical" evidence="1">
    <location>
        <begin position="386"/>
        <end position="405"/>
    </location>
</feature>
<organism evidence="3 4">
    <name type="scientific">Sulfurisphaera ohwakuensis</name>
    <dbReference type="NCBI Taxonomy" id="69656"/>
    <lineage>
        <taxon>Archaea</taxon>
        <taxon>Thermoproteota</taxon>
        <taxon>Thermoprotei</taxon>
        <taxon>Sulfolobales</taxon>
        <taxon>Sulfolobaceae</taxon>
        <taxon>Sulfurisphaera</taxon>
    </lineage>
</organism>
<dbReference type="EMBL" id="CP045484">
    <property type="protein sequence ID" value="QGR18121.1"/>
    <property type="molecule type" value="Genomic_DNA"/>
</dbReference>
<keyword evidence="1" id="KW-1133">Transmembrane helix</keyword>
<evidence type="ECO:0000256" key="1">
    <source>
        <dbReference type="SAM" id="Phobius"/>
    </source>
</evidence>
<evidence type="ECO:0008006" key="6">
    <source>
        <dbReference type="Google" id="ProtNLM"/>
    </source>
</evidence>
<keyword evidence="4" id="KW-1185">Reference proteome</keyword>
<dbReference type="GeneID" id="42802313"/>
<feature type="transmembrane region" description="Helical" evidence="1">
    <location>
        <begin position="123"/>
        <end position="143"/>
    </location>
</feature>
<reference evidence="2 5" key="2">
    <citation type="submission" date="2020-08" db="EMBL/GenBank/DDBJ databases">
        <title>Genomic Encyclopedia of Type Strains, Phase IV (KMG-IV): sequencing the most valuable type-strain genomes for metagenomic binning, comparative biology and taxonomic classification.</title>
        <authorList>
            <person name="Goeker M."/>
        </authorList>
    </citation>
    <scope>NUCLEOTIDE SEQUENCE [LARGE SCALE GENOMIC DNA]</scope>
    <source>
        <strain evidence="2 5">DSM 12421</strain>
    </source>
</reference>
<dbReference type="Proteomes" id="UP000582213">
    <property type="component" value="Unassembled WGS sequence"/>
</dbReference>
<dbReference type="KEGG" id="soh:D1869_13670"/>
<evidence type="ECO:0000313" key="4">
    <source>
        <dbReference type="Proteomes" id="UP000427373"/>
    </source>
</evidence>
<dbReference type="OrthoDB" id="43974at2157"/>
<gene>
    <name evidence="3" type="ORF">D1869_13670</name>
    <name evidence="2" type="ORF">HNQ62_002281</name>
</gene>
<feature type="transmembrane region" description="Helical" evidence="1">
    <location>
        <begin position="182"/>
        <end position="200"/>
    </location>
</feature>
<feature type="transmembrane region" description="Helical" evidence="1">
    <location>
        <begin position="56"/>
        <end position="74"/>
    </location>
</feature>
<dbReference type="EMBL" id="JACHFY010000017">
    <property type="protein sequence ID" value="MBB5254507.1"/>
    <property type="molecule type" value="Genomic_DNA"/>
</dbReference>
<proteinExistence type="predicted"/>
<feature type="transmembrane region" description="Helical" evidence="1">
    <location>
        <begin position="264"/>
        <end position="281"/>
    </location>
</feature>
<feature type="transmembrane region" description="Helical" evidence="1">
    <location>
        <begin position="326"/>
        <end position="346"/>
    </location>
</feature>
<feature type="transmembrane region" description="Helical" evidence="1">
    <location>
        <begin position="150"/>
        <end position="170"/>
    </location>
</feature>
<name>A0A650CJT5_SULOH</name>
<feature type="transmembrane region" description="Helical" evidence="1">
    <location>
        <begin position="95"/>
        <end position="117"/>
    </location>
</feature>
<dbReference type="RefSeq" id="WP_156015610.1">
    <property type="nucleotide sequence ID" value="NZ_CP045484.1"/>
</dbReference>
<feature type="transmembrane region" description="Helical" evidence="1">
    <location>
        <begin position="15"/>
        <end position="36"/>
    </location>
</feature>
<evidence type="ECO:0000313" key="3">
    <source>
        <dbReference type="EMBL" id="QGR18121.1"/>
    </source>
</evidence>
<protein>
    <recommendedName>
        <fullName evidence="6">ABC-2 type transport system permease protein</fullName>
    </recommendedName>
</protein>
<evidence type="ECO:0000313" key="5">
    <source>
        <dbReference type="Proteomes" id="UP000582213"/>
    </source>
</evidence>
<keyword evidence="1" id="KW-0812">Transmembrane</keyword>
<evidence type="ECO:0000313" key="2">
    <source>
        <dbReference type="EMBL" id="MBB5254507.1"/>
    </source>
</evidence>
<keyword evidence="1" id="KW-0472">Membrane</keyword>
<dbReference type="AlphaFoldDB" id="A0A650CJT5"/>
<sequence>MKIFKIAWLKIRSTYSLPLLILSLIILAFYIYIGIIESELAYTSGHVSLILPLKTAVIELLSIYLFSYSVLPTNRIVSKSDQDFLFMIPVDEKELAIGIICSYLIINMLLVGILIIFTAPILGFGSFVLFLLFSILLSFIPILSLRLKTLYRVLFTLLLLIWFISAYFNFPYSPLSMLDNYTSSYFILLGLTLAIAFLSLNKLNIYDLVKVNYQSSRTIKNPIIFSPSSSPFLTMLKKNINLIELGGRLSQIAGGQYLIARIKIYYVLIPMIVIAVLAYLFPQLSFLILVVEFILLLNYAQASFINEPLWLDLSIMPPSKFARNYLLSKTLTLYILFIPLIISEFMSGNISFAIASLEFPLTFIYISSILARFYPVPQSGVQILNVRRMIFTLIGTIPVLVILFLSLLFPLFTFVIIVVLVSYFFLNKRFWEKAFENAISSPY</sequence>
<feature type="transmembrane region" description="Helical" evidence="1">
    <location>
        <begin position="411"/>
        <end position="426"/>
    </location>
</feature>
<accession>A0A650CJT5</accession>